<dbReference type="SUPFAM" id="SSF47413">
    <property type="entry name" value="lambda repressor-like DNA-binding domains"/>
    <property type="match status" value="1"/>
</dbReference>
<feature type="domain" description="HTH cro/C1-type" evidence="1">
    <location>
        <begin position="12"/>
        <end position="66"/>
    </location>
</feature>
<reference evidence="2" key="1">
    <citation type="journal article" date="2016" name="Appl. Environ. Microbiol.">
        <title>Diversity of the Tetracycline Mobilome within a Chinese Pig Manure Sample.</title>
        <authorList>
            <person name="Leclercq S.O."/>
            <person name="Wang C."/>
            <person name="Zhu Y."/>
            <person name="Wu H."/>
            <person name="Du X."/>
            <person name="Liu Z."/>
            <person name="Feng J."/>
        </authorList>
    </citation>
    <scope>NUCLEOTIDE SEQUENCE</scope>
</reference>
<organism evidence="2">
    <name type="scientific">uncultured bacterium IN-02</name>
    <dbReference type="NCBI Taxonomy" id="1805580"/>
    <lineage>
        <taxon>Bacteria</taxon>
        <taxon>environmental samples</taxon>
    </lineage>
</organism>
<dbReference type="InterPro" id="IPR010982">
    <property type="entry name" value="Lambda_DNA-bd_dom_sf"/>
</dbReference>
<protein>
    <submittedName>
        <fullName evidence="2">Helix-turn-helix domain protein</fullName>
    </submittedName>
</protein>
<proteinExistence type="predicted"/>
<dbReference type="AlphaFoldDB" id="A0A142BVL9"/>
<reference evidence="2" key="2">
    <citation type="submission" date="2016-02" db="EMBL/GenBank/DDBJ databases">
        <authorList>
            <person name="Wen L."/>
            <person name="He K."/>
            <person name="Yang H."/>
        </authorList>
    </citation>
    <scope>NUCLEOTIDE SEQUENCE</scope>
</reference>
<dbReference type="PROSITE" id="PS50943">
    <property type="entry name" value="HTH_CROC1"/>
    <property type="match status" value="1"/>
</dbReference>
<evidence type="ECO:0000259" key="1">
    <source>
        <dbReference type="PROSITE" id="PS50943"/>
    </source>
</evidence>
<dbReference type="Gene3D" id="1.10.260.40">
    <property type="entry name" value="lambda repressor-like DNA-binding domains"/>
    <property type="match status" value="1"/>
</dbReference>
<dbReference type="SMART" id="SM00530">
    <property type="entry name" value="HTH_XRE"/>
    <property type="match status" value="1"/>
</dbReference>
<evidence type="ECO:0000313" key="2">
    <source>
        <dbReference type="EMBL" id="AMP42157.1"/>
    </source>
</evidence>
<name>A0A142BVL9_9BACT</name>
<dbReference type="Pfam" id="PF12844">
    <property type="entry name" value="HTH_19"/>
    <property type="match status" value="1"/>
</dbReference>
<dbReference type="GO" id="GO:0003677">
    <property type="term" value="F:DNA binding"/>
    <property type="evidence" value="ECO:0007669"/>
    <property type="project" value="InterPro"/>
</dbReference>
<dbReference type="EMBL" id="KU736867">
    <property type="protein sequence ID" value="AMP42157.1"/>
    <property type="molecule type" value="Genomic_DNA"/>
</dbReference>
<dbReference type="InterPro" id="IPR001387">
    <property type="entry name" value="Cro/C1-type_HTH"/>
</dbReference>
<dbReference type="CDD" id="cd00093">
    <property type="entry name" value="HTH_XRE"/>
    <property type="match status" value="1"/>
</dbReference>
<sequence length="127" mass="14679">MRSRYEEIGGLFRKIREENGLKQSQMAEIADCSLRNYQNIELGITQPGYNILRNIVHNLPLDPRELFVTVPESDERSAKTERIKFILSLCSDWQLHYLCSMAEELIRVQKANGITEEGQSGEADYTR</sequence>
<accession>A0A142BVL9</accession>